<proteinExistence type="predicted"/>
<dbReference type="GO" id="GO:0006897">
    <property type="term" value="P:endocytosis"/>
    <property type="evidence" value="ECO:0000318"/>
    <property type="project" value="GO_Central"/>
</dbReference>
<accession>A0CVE6</accession>
<dbReference type="GO" id="GO:0005737">
    <property type="term" value="C:cytoplasm"/>
    <property type="evidence" value="ECO:0000318"/>
    <property type="project" value="GO_Central"/>
</dbReference>
<dbReference type="GO" id="GO:0004674">
    <property type="term" value="F:protein serine/threonine kinase activity"/>
    <property type="evidence" value="ECO:0000318"/>
    <property type="project" value="GO_Central"/>
</dbReference>
<dbReference type="PANTHER" id="PTHR11909">
    <property type="entry name" value="CASEIN KINASE-RELATED"/>
    <property type="match status" value="1"/>
</dbReference>
<dbReference type="GeneID" id="5027945"/>
<dbReference type="HOGENOM" id="CLU_623286_0_0_1"/>
<evidence type="ECO:0000256" key="1">
    <source>
        <dbReference type="SAM" id="MobiDB-lite"/>
    </source>
</evidence>
<dbReference type="GO" id="GO:0005634">
    <property type="term" value="C:nucleus"/>
    <property type="evidence" value="ECO:0000318"/>
    <property type="project" value="GO_Central"/>
</dbReference>
<evidence type="ECO:0000313" key="3">
    <source>
        <dbReference type="Proteomes" id="UP000000600"/>
    </source>
</evidence>
<keyword evidence="3" id="KW-1185">Reference proteome</keyword>
<dbReference type="KEGG" id="ptm:GSPATT00010931001"/>
<dbReference type="RefSeq" id="XP_001442160.1">
    <property type="nucleotide sequence ID" value="XM_001442123.1"/>
</dbReference>
<gene>
    <name evidence="2" type="ORF">GSPATT00010931001</name>
</gene>
<dbReference type="InParanoid" id="A0CVE6"/>
<reference evidence="2 3" key="1">
    <citation type="journal article" date="2006" name="Nature">
        <title>Global trends of whole-genome duplications revealed by the ciliate Paramecium tetraurelia.</title>
        <authorList>
            <consortium name="Genoscope"/>
            <person name="Aury J.-M."/>
            <person name="Jaillon O."/>
            <person name="Duret L."/>
            <person name="Noel B."/>
            <person name="Jubin C."/>
            <person name="Porcel B.M."/>
            <person name="Segurens B."/>
            <person name="Daubin V."/>
            <person name="Anthouard V."/>
            <person name="Aiach N."/>
            <person name="Arnaiz O."/>
            <person name="Billaut A."/>
            <person name="Beisson J."/>
            <person name="Blanc I."/>
            <person name="Bouhouche K."/>
            <person name="Camara F."/>
            <person name="Duharcourt S."/>
            <person name="Guigo R."/>
            <person name="Gogendeau D."/>
            <person name="Katinka M."/>
            <person name="Keller A.-M."/>
            <person name="Kissmehl R."/>
            <person name="Klotz C."/>
            <person name="Koll F."/>
            <person name="Le Moue A."/>
            <person name="Lepere C."/>
            <person name="Malinsky S."/>
            <person name="Nowacki M."/>
            <person name="Nowak J.K."/>
            <person name="Plattner H."/>
            <person name="Poulain J."/>
            <person name="Ruiz F."/>
            <person name="Serrano V."/>
            <person name="Zagulski M."/>
            <person name="Dessen P."/>
            <person name="Betermier M."/>
            <person name="Weissenbach J."/>
            <person name="Scarpelli C."/>
            <person name="Schachter V."/>
            <person name="Sperling L."/>
            <person name="Meyer E."/>
            <person name="Cohen J."/>
            <person name="Wincker P."/>
        </authorList>
    </citation>
    <scope>NUCLEOTIDE SEQUENCE [LARGE SCALE GENOMIC DNA]</scope>
    <source>
        <strain evidence="2 3">Stock d4-2</strain>
    </source>
</reference>
<dbReference type="OMA" id="IHANLNM"/>
<dbReference type="eggNOG" id="KOG1164">
    <property type="taxonomic scope" value="Eukaryota"/>
</dbReference>
<feature type="compositionally biased region" description="Polar residues" evidence="1">
    <location>
        <begin position="9"/>
        <end position="18"/>
    </location>
</feature>
<feature type="region of interest" description="Disordered" evidence="1">
    <location>
        <begin position="1"/>
        <end position="36"/>
    </location>
</feature>
<dbReference type="GO" id="GO:0007165">
    <property type="term" value="P:signal transduction"/>
    <property type="evidence" value="ECO:0000318"/>
    <property type="project" value="GO_Central"/>
</dbReference>
<dbReference type="STRING" id="5888.A0CVE6"/>
<dbReference type="AlphaFoldDB" id="A0CVE6"/>
<evidence type="ECO:0000313" key="2">
    <source>
        <dbReference type="EMBL" id="CAK74763.1"/>
    </source>
</evidence>
<evidence type="ECO:0008006" key="4">
    <source>
        <dbReference type="Google" id="ProtNLM"/>
    </source>
</evidence>
<sequence>MYQDIDYNEANNVNAPKTSTEHSNTKSSDSQRKLSQMKYNNKENPVIIDNKYILLNVIYQGKTSTIFEGNNTTIFKAINLQIQQACVVRMTILSKTDNSTKILQYFKTQFENQYEEKYQSGKITQNPQDCLVRLIDHGVFMNQYNYQVLNKTGPSLKFWFNFWKSRFSFECIILVILKTVIMLTFQIDALQLLHSGNFIHANLNMQSLLTSLENQRTLSLGNLQQAIVFKPNSKIVQKCQHLNKYSSLGQHLGIFYPKDDLESLLYIVIQLLTDGEFFDYQKKFKTRADKLQWYFSTKHSFLPEKVLKNYPPCFTDFANKIKFLNPMELPVNYDALKAVFKGCKNLEFDWSSLINGLKKNSGKTSQQVSTQNLEFKSGQVSLDTINESLNEQVIDLHHRLVKTQKHIGDHCDYNPETQESDGEISFEEESTDKSYVYCFK</sequence>
<dbReference type="OrthoDB" id="288426at2759"/>
<dbReference type="InterPro" id="IPR050235">
    <property type="entry name" value="CK1_Ser-Thr_kinase"/>
</dbReference>
<organism evidence="2 3">
    <name type="scientific">Paramecium tetraurelia</name>
    <dbReference type="NCBI Taxonomy" id="5888"/>
    <lineage>
        <taxon>Eukaryota</taxon>
        <taxon>Sar</taxon>
        <taxon>Alveolata</taxon>
        <taxon>Ciliophora</taxon>
        <taxon>Intramacronucleata</taxon>
        <taxon>Oligohymenophorea</taxon>
        <taxon>Peniculida</taxon>
        <taxon>Parameciidae</taxon>
        <taxon>Paramecium</taxon>
    </lineage>
</organism>
<dbReference type="Gene3D" id="1.10.510.10">
    <property type="entry name" value="Transferase(Phosphotransferase) domain 1"/>
    <property type="match status" value="1"/>
</dbReference>
<dbReference type="SUPFAM" id="SSF56112">
    <property type="entry name" value="Protein kinase-like (PK-like)"/>
    <property type="match status" value="1"/>
</dbReference>
<dbReference type="EMBL" id="CT868196">
    <property type="protein sequence ID" value="CAK74763.1"/>
    <property type="molecule type" value="Genomic_DNA"/>
</dbReference>
<feature type="compositionally biased region" description="Basic and acidic residues" evidence="1">
    <location>
        <begin position="19"/>
        <end position="32"/>
    </location>
</feature>
<name>A0CVE6_PARTE</name>
<dbReference type="InterPro" id="IPR011009">
    <property type="entry name" value="Kinase-like_dom_sf"/>
</dbReference>
<protein>
    <recommendedName>
        <fullName evidence="4">Protein kinase domain-containing protein</fullName>
    </recommendedName>
</protein>
<dbReference type="Proteomes" id="UP000000600">
    <property type="component" value="Unassembled WGS sequence"/>
</dbReference>